<dbReference type="InterPro" id="IPR055414">
    <property type="entry name" value="LRR_R13L4/SHOC2-like"/>
</dbReference>
<dbReference type="GO" id="GO:0033612">
    <property type="term" value="F:receptor serine/threonine kinase binding"/>
    <property type="evidence" value="ECO:0007669"/>
    <property type="project" value="TreeGrafter"/>
</dbReference>
<dbReference type="SMART" id="SM00220">
    <property type="entry name" value="S_TKc"/>
    <property type="match status" value="1"/>
</dbReference>
<evidence type="ECO:0000256" key="13">
    <source>
        <dbReference type="ARBA" id="ARBA00023180"/>
    </source>
</evidence>
<evidence type="ECO:0000256" key="10">
    <source>
        <dbReference type="ARBA" id="ARBA00022840"/>
    </source>
</evidence>
<organism evidence="17 18">
    <name type="scientific">Cuscuta australis</name>
    <dbReference type="NCBI Taxonomy" id="267555"/>
    <lineage>
        <taxon>Eukaryota</taxon>
        <taxon>Viridiplantae</taxon>
        <taxon>Streptophyta</taxon>
        <taxon>Embryophyta</taxon>
        <taxon>Tracheophyta</taxon>
        <taxon>Spermatophyta</taxon>
        <taxon>Magnoliopsida</taxon>
        <taxon>eudicotyledons</taxon>
        <taxon>Gunneridae</taxon>
        <taxon>Pentapetalae</taxon>
        <taxon>asterids</taxon>
        <taxon>lamiids</taxon>
        <taxon>Solanales</taxon>
        <taxon>Convolvulaceae</taxon>
        <taxon>Cuscuteae</taxon>
        <taxon>Cuscuta</taxon>
        <taxon>Cuscuta subgen. Grammica</taxon>
        <taxon>Cuscuta sect. Cleistogrammica</taxon>
    </lineage>
</organism>
<dbReference type="GO" id="GO:0051707">
    <property type="term" value="P:response to other organism"/>
    <property type="evidence" value="ECO:0007669"/>
    <property type="project" value="UniProtKB-ARBA"/>
</dbReference>
<dbReference type="AlphaFoldDB" id="A0A328CZY0"/>
<evidence type="ECO:0000256" key="9">
    <source>
        <dbReference type="ARBA" id="ARBA00022777"/>
    </source>
</evidence>
<evidence type="ECO:0000256" key="12">
    <source>
        <dbReference type="ARBA" id="ARBA00023136"/>
    </source>
</evidence>
<evidence type="ECO:0000256" key="6">
    <source>
        <dbReference type="ARBA" id="ARBA00022729"/>
    </source>
</evidence>
<dbReference type="InterPro" id="IPR017441">
    <property type="entry name" value="Protein_kinase_ATP_BS"/>
</dbReference>
<keyword evidence="8 14" id="KW-0547">Nucleotide-binding</keyword>
<keyword evidence="3" id="KW-0433">Leucine-rich repeat</keyword>
<evidence type="ECO:0000256" key="14">
    <source>
        <dbReference type="PROSITE-ProRule" id="PRU10141"/>
    </source>
</evidence>
<dbReference type="Pfam" id="PF13855">
    <property type="entry name" value="LRR_8"/>
    <property type="match status" value="1"/>
</dbReference>
<dbReference type="GO" id="GO:0004672">
    <property type="term" value="F:protein kinase activity"/>
    <property type="evidence" value="ECO:0007669"/>
    <property type="project" value="InterPro"/>
</dbReference>
<dbReference type="SUPFAM" id="SSF52047">
    <property type="entry name" value="RNI-like"/>
    <property type="match status" value="1"/>
</dbReference>
<dbReference type="InterPro" id="IPR011009">
    <property type="entry name" value="Kinase-like_dom_sf"/>
</dbReference>
<evidence type="ECO:0000259" key="16">
    <source>
        <dbReference type="PROSITE" id="PS50011"/>
    </source>
</evidence>
<comment type="caution">
    <text evidence="17">The sequence shown here is derived from an EMBL/GenBank/DDBJ whole genome shotgun (WGS) entry which is preliminary data.</text>
</comment>
<dbReference type="SUPFAM" id="SSF52058">
    <property type="entry name" value="L domain-like"/>
    <property type="match status" value="1"/>
</dbReference>
<evidence type="ECO:0000256" key="1">
    <source>
        <dbReference type="ARBA" id="ARBA00004167"/>
    </source>
</evidence>
<dbReference type="Pfam" id="PF00560">
    <property type="entry name" value="LRR_1"/>
    <property type="match status" value="2"/>
</dbReference>
<dbReference type="FunFam" id="3.80.10.10:FF:000041">
    <property type="entry name" value="LRR receptor-like serine/threonine-protein kinase ERECTA"/>
    <property type="match status" value="1"/>
</dbReference>
<keyword evidence="18" id="KW-1185">Reference proteome</keyword>
<dbReference type="Pfam" id="PF23598">
    <property type="entry name" value="LRR_14"/>
    <property type="match status" value="2"/>
</dbReference>
<dbReference type="FunFam" id="3.80.10.10:FF:000215">
    <property type="entry name" value="Receptor-like protein kinase HSL1"/>
    <property type="match status" value="1"/>
</dbReference>
<dbReference type="Proteomes" id="UP000249390">
    <property type="component" value="Unassembled WGS sequence"/>
</dbReference>
<keyword evidence="6" id="KW-0732">Signal</keyword>
<dbReference type="PROSITE" id="PS50011">
    <property type="entry name" value="PROTEIN_KINASE_DOM"/>
    <property type="match status" value="1"/>
</dbReference>
<evidence type="ECO:0000256" key="8">
    <source>
        <dbReference type="ARBA" id="ARBA00022741"/>
    </source>
</evidence>
<feature type="binding site" evidence="14">
    <location>
        <position position="720"/>
    </location>
    <ligand>
        <name>ATP</name>
        <dbReference type="ChEBI" id="CHEBI:30616"/>
    </ligand>
</feature>
<feature type="transmembrane region" description="Helical" evidence="15">
    <location>
        <begin position="624"/>
        <end position="649"/>
    </location>
</feature>
<dbReference type="Gene3D" id="3.30.200.20">
    <property type="entry name" value="Phosphorylase Kinase, domain 1"/>
    <property type="match status" value="1"/>
</dbReference>
<keyword evidence="10 14" id="KW-0067">ATP-binding</keyword>
<dbReference type="GO" id="GO:0005524">
    <property type="term" value="F:ATP binding"/>
    <property type="evidence" value="ECO:0007669"/>
    <property type="project" value="UniProtKB-UniRule"/>
</dbReference>
<dbReference type="InterPro" id="IPR032675">
    <property type="entry name" value="LRR_dom_sf"/>
</dbReference>
<keyword evidence="7" id="KW-0677">Repeat</keyword>
<feature type="domain" description="Protein kinase" evidence="16">
    <location>
        <begin position="690"/>
        <end position="965"/>
    </location>
</feature>
<keyword evidence="9" id="KW-0418">Kinase</keyword>
<evidence type="ECO:0000256" key="7">
    <source>
        <dbReference type="ARBA" id="ARBA00022737"/>
    </source>
</evidence>
<reference evidence="17 18" key="1">
    <citation type="submission" date="2018-06" db="EMBL/GenBank/DDBJ databases">
        <title>The Genome of Cuscuta australis (Dodder) Provides Insight into the Evolution of Plant Parasitism.</title>
        <authorList>
            <person name="Liu H."/>
        </authorList>
    </citation>
    <scope>NUCLEOTIDE SEQUENCE [LARGE SCALE GENOMIC DNA]</scope>
    <source>
        <strain evidence="18">cv. Yunnan</strain>
        <tissue evidence="17">Vines</tissue>
    </source>
</reference>
<dbReference type="PROSITE" id="PS00107">
    <property type="entry name" value="PROTEIN_KINASE_ATP"/>
    <property type="match status" value="1"/>
</dbReference>
<evidence type="ECO:0000256" key="4">
    <source>
        <dbReference type="ARBA" id="ARBA00022679"/>
    </source>
</evidence>
<dbReference type="InterPro" id="IPR001611">
    <property type="entry name" value="Leu-rich_rpt"/>
</dbReference>
<dbReference type="Pfam" id="PF00069">
    <property type="entry name" value="Pkinase"/>
    <property type="match status" value="1"/>
</dbReference>
<keyword evidence="13" id="KW-0325">Glycoprotein</keyword>
<evidence type="ECO:0000256" key="15">
    <source>
        <dbReference type="SAM" id="Phobius"/>
    </source>
</evidence>
<dbReference type="Pfam" id="PF08263">
    <property type="entry name" value="LRRNT_2"/>
    <property type="match status" value="1"/>
</dbReference>
<keyword evidence="11 15" id="KW-1133">Transmembrane helix</keyword>
<dbReference type="Gene3D" id="3.80.10.10">
    <property type="entry name" value="Ribonuclease Inhibitor"/>
    <property type="match status" value="4"/>
</dbReference>
<evidence type="ECO:0000256" key="11">
    <source>
        <dbReference type="ARBA" id="ARBA00022989"/>
    </source>
</evidence>
<dbReference type="CDD" id="cd14066">
    <property type="entry name" value="STKc_IRAK"/>
    <property type="match status" value="1"/>
</dbReference>
<comment type="subcellular location">
    <subcellularLocation>
        <location evidence="1">Membrane</location>
        <topology evidence="1">Single-pass membrane protein</topology>
    </subcellularLocation>
</comment>
<dbReference type="PROSITE" id="PS51450">
    <property type="entry name" value="LRR"/>
    <property type="match status" value="2"/>
</dbReference>
<keyword evidence="5 15" id="KW-0812">Transmembrane</keyword>
<keyword evidence="4" id="KW-0808">Transferase</keyword>
<dbReference type="InterPro" id="IPR000719">
    <property type="entry name" value="Prot_kinase_dom"/>
</dbReference>
<keyword evidence="12 15" id="KW-0472">Membrane</keyword>
<evidence type="ECO:0000256" key="3">
    <source>
        <dbReference type="ARBA" id="ARBA00022614"/>
    </source>
</evidence>
<evidence type="ECO:0000256" key="2">
    <source>
        <dbReference type="ARBA" id="ARBA00008684"/>
    </source>
</evidence>
<evidence type="ECO:0000313" key="18">
    <source>
        <dbReference type="Proteomes" id="UP000249390"/>
    </source>
</evidence>
<dbReference type="PROSITE" id="PS00108">
    <property type="entry name" value="PROTEIN_KINASE_ST"/>
    <property type="match status" value="1"/>
</dbReference>
<dbReference type="GO" id="GO:0016020">
    <property type="term" value="C:membrane"/>
    <property type="evidence" value="ECO:0007669"/>
    <property type="project" value="UniProtKB-SubCell"/>
</dbReference>
<dbReference type="InterPro" id="IPR003591">
    <property type="entry name" value="Leu-rich_rpt_typical-subtyp"/>
</dbReference>
<dbReference type="InterPro" id="IPR008271">
    <property type="entry name" value="Ser/Thr_kinase_AS"/>
</dbReference>
<dbReference type="SMART" id="SM00369">
    <property type="entry name" value="LRR_TYP"/>
    <property type="match status" value="5"/>
</dbReference>
<sequence length="973" mass="107080">MTILPHSASTMARKRELVCIILVIVSFLLIVPSMPQSVETRALLEFKNKLSDPQKCLDSWKDSYSPCKFDGITCDKKTGLVTGIFLDSKNLSGVISPSITALKSLAQVVLPSNSLSGPLPGELASCPNLKVLNVSGNNLNGNIPNLSMITGLEILDLSVNYFSGEFPSWVGNLTSLVSLGLGDNNYDKGKIPESLGNLKNLTWLYLAGSNLGGEIPDSIFGLQALETLDICRNQITGIVPKLIGNMKSLLQIELYQNNLTGELPPELGDLTLLQQLDVSNNQMHGTLPPGLGKLRYLTVFHVFRNNFSGEIPPGFGEMENLIAFSVYMNSFTGEIPKNLGRYSPLNVIDISENGFSGAFPKYLCQNGNLQKLFTVENRFSGEFPETYASCKSLERLRLTNNQFSGKIPEGVWALPSLNMMDFSNNNFTGHMSTAIGTATNLDHLILSNNKFSGELPKELGKLTQLQKLYLDDNDFSGPLPSELGLLRQISSLHLEKNSLIGSIPTELGQCPRLAELNLASNLLSGSIPDSITLITSLNSLNLSSNKITGPIPRNLNNLKLSSIDFSNNQLSGEVSSDVWIMGGERAFLGNERLCIDQGVRVQSNTVLSVCEGNRVHRGTVMKRLFVLFIVLFSLAVFLGVLLVTTYWNYNHSDDMDTKKHPTETKDLKVKWKLESFHKIELDADEICNNLDEDHLVGSGGTGKVYRVDLKKSYGTVAVKKLWVGNGVKVSSREMEILGKIRHRNIVKLYASLMSEGSNILVFEYMPNGNLFQALHIGKPDLSWVQRYQIALGAAKGITYLHHHCSPPIIHRDIKSTNILLDEDYEAKVSDFGIAKIADVSSVGSEFTSFAGTHGYMAPEMAYTLRVTEKNDVYSFGVVLLELVTGRAPIEDGYGEGKDIVYWVSSQLDDRESVIKILDPRIGVTGLENEMIKVLRIAMMCVKKLPSLRPSMKEVVNMLVDAEPSTFEKSAANS</sequence>
<name>A0A328CZY0_9ASTE</name>
<comment type="similarity">
    <text evidence="2">Belongs to the protein kinase superfamily. Ser/Thr protein kinase family.</text>
</comment>
<dbReference type="Gene3D" id="1.10.510.10">
    <property type="entry name" value="Transferase(Phosphotransferase) domain 1"/>
    <property type="match status" value="1"/>
</dbReference>
<evidence type="ECO:0000256" key="5">
    <source>
        <dbReference type="ARBA" id="ARBA00022692"/>
    </source>
</evidence>
<dbReference type="SUPFAM" id="SSF56112">
    <property type="entry name" value="Protein kinase-like (PK-like)"/>
    <property type="match status" value="1"/>
</dbReference>
<dbReference type="GO" id="GO:0006952">
    <property type="term" value="P:defense response"/>
    <property type="evidence" value="ECO:0007669"/>
    <property type="project" value="UniProtKB-ARBA"/>
</dbReference>
<dbReference type="PANTHER" id="PTHR48056">
    <property type="entry name" value="LRR RECEPTOR-LIKE SERINE/THREONINE-PROTEIN KINASE-RELATED"/>
    <property type="match status" value="1"/>
</dbReference>
<evidence type="ECO:0000313" key="17">
    <source>
        <dbReference type="EMBL" id="RAL38736.1"/>
    </source>
</evidence>
<gene>
    <name evidence="17" type="ORF">DM860_002714</name>
</gene>
<accession>A0A328CZY0</accession>
<dbReference type="FunFam" id="1.10.510.10:FF:000365">
    <property type="entry name" value="Leucine-rich repeat receptor-like serine/threonine-protein kinase At1g17230"/>
    <property type="match status" value="1"/>
</dbReference>
<dbReference type="InterPro" id="IPR013210">
    <property type="entry name" value="LRR_N_plant-typ"/>
</dbReference>
<protein>
    <recommendedName>
        <fullName evidence="16">Protein kinase domain-containing protein</fullName>
    </recommendedName>
</protein>
<proteinExistence type="inferred from homology"/>
<dbReference type="FunFam" id="3.80.10.10:FF:000129">
    <property type="entry name" value="Leucine-rich repeat receptor-like kinase"/>
    <property type="match status" value="1"/>
</dbReference>
<dbReference type="InterPro" id="IPR050647">
    <property type="entry name" value="Plant_LRR-RLKs"/>
</dbReference>
<dbReference type="PANTHER" id="PTHR48056:SF20">
    <property type="entry name" value="PROTEIN KINASE DOMAIN-CONTAINING PROTEIN"/>
    <property type="match status" value="1"/>
</dbReference>
<dbReference type="EMBL" id="NQVE01000209">
    <property type="protein sequence ID" value="RAL38736.1"/>
    <property type="molecule type" value="Genomic_DNA"/>
</dbReference>